<organism evidence="1 2">
    <name type="scientific">Bondarzewia mesenterica</name>
    <dbReference type="NCBI Taxonomy" id="1095465"/>
    <lineage>
        <taxon>Eukaryota</taxon>
        <taxon>Fungi</taxon>
        <taxon>Dikarya</taxon>
        <taxon>Basidiomycota</taxon>
        <taxon>Agaricomycotina</taxon>
        <taxon>Agaricomycetes</taxon>
        <taxon>Russulales</taxon>
        <taxon>Bondarzewiaceae</taxon>
        <taxon>Bondarzewia</taxon>
    </lineage>
</organism>
<name>A0A4S4M6L5_9AGAM</name>
<proteinExistence type="predicted"/>
<dbReference type="AlphaFoldDB" id="A0A4S4M6L5"/>
<accession>A0A4S4M6L5</accession>
<evidence type="ECO:0000313" key="2">
    <source>
        <dbReference type="Proteomes" id="UP000310158"/>
    </source>
</evidence>
<comment type="caution">
    <text evidence="1">The sequence shown here is derived from an EMBL/GenBank/DDBJ whole genome shotgun (WGS) entry which is preliminary data.</text>
</comment>
<dbReference type="InterPro" id="IPR032675">
    <property type="entry name" value="LRR_dom_sf"/>
</dbReference>
<keyword evidence="2" id="KW-1185">Reference proteome</keyword>
<dbReference type="Proteomes" id="UP000310158">
    <property type="component" value="Unassembled WGS sequence"/>
</dbReference>
<reference evidence="1 2" key="1">
    <citation type="submission" date="2019-02" db="EMBL/GenBank/DDBJ databases">
        <title>Genome sequencing of the rare red list fungi Bondarzewia mesenterica.</title>
        <authorList>
            <person name="Buettner E."/>
            <person name="Kellner H."/>
        </authorList>
    </citation>
    <scope>NUCLEOTIDE SEQUENCE [LARGE SCALE GENOMIC DNA]</scope>
    <source>
        <strain evidence="1 2">DSM 108281</strain>
    </source>
</reference>
<evidence type="ECO:0000313" key="1">
    <source>
        <dbReference type="EMBL" id="THH20926.1"/>
    </source>
</evidence>
<protein>
    <recommendedName>
        <fullName evidence="3">F-box domain-containing protein</fullName>
    </recommendedName>
</protein>
<evidence type="ECO:0008006" key="3">
    <source>
        <dbReference type="Google" id="ProtNLM"/>
    </source>
</evidence>
<dbReference type="OrthoDB" id="2685413at2759"/>
<gene>
    <name evidence="1" type="ORF">EW146_g514</name>
</gene>
<dbReference type="EMBL" id="SGPL01000011">
    <property type="protein sequence ID" value="THH20926.1"/>
    <property type="molecule type" value="Genomic_DNA"/>
</dbReference>
<dbReference type="Gene3D" id="3.80.10.10">
    <property type="entry name" value="Ribonuclease Inhibitor"/>
    <property type="match status" value="1"/>
</dbReference>
<sequence>MGMFNPKMLDASIRDVVSSLSNDHKTDVLLYAMERLPSNPGPLTRVLRNVDLQEILLLDPDHPEARALMPQAGSMETGEFSIRPHARPRFSPELWREIATYLSREDLRNLLFVPHSPSNIATQLLFRKLHLQFGTARYYASNPRDEDEMEQAHELDNWHAQRSADILTQVVSDPKYASLVRTLLISAPQGDENVLTTFQIGMFANALPKLVNLKTFVCTMGNEALTSILQIVEKSHPDIEDLRLVCTSETPATLPQLSQLISFTYVGSSIIPNTHAFVSDLVVTLRKISLDIPGTLPMGLISSTNFTTVDLAGIIEDTAFFTELLTEGHRLEVLRLRCSLGHNCTPSTAFRAQAAAPPLSSLRIFSLSIIGVSREFGDPDLFPAVASFVRGHSCLQELGLLKSQEVDDVGYDASVWGVLPSLVQLRSLAMHVPRDLAPALSTWLIPRTVRSLHLDMPLNQGMSQTVQAWTGLPRDVTFLSVTPSLTLEIQNLVYEKLPNVRLLRMQNVFYTVIRTDHGVVLDPWSGRRSRFYAHDWLEGLECEDPILWNAGTSYMNV</sequence>